<dbReference type="Gramene" id="KCW56871">
    <property type="protein sequence ID" value="KCW56871"/>
    <property type="gene ID" value="EUGRSUZ_I02535"/>
</dbReference>
<evidence type="ECO:0000313" key="2">
    <source>
        <dbReference type="EMBL" id="KCW56871.1"/>
    </source>
</evidence>
<dbReference type="InParanoid" id="A0A059AT61"/>
<reference evidence="2" key="1">
    <citation type="submission" date="2013-07" db="EMBL/GenBank/DDBJ databases">
        <title>The genome of Eucalyptus grandis.</title>
        <authorList>
            <person name="Schmutz J."/>
            <person name="Hayes R."/>
            <person name="Myburg A."/>
            <person name="Tuskan G."/>
            <person name="Grattapaglia D."/>
            <person name="Rokhsar D.S."/>
        </authorList>
    </citation>
    <scope>NUCLEOTIDE SEQUENCE</scope>
    <source>
        <tissue evidence="2">Leaf extractions</tissue>
    </source>
</reference>
<gene>
    <name evidence="2" type="ORF">EUGRSUZ_I02535</name>
</gene>
<organism evidence="2">
    <name type="scientific">Eucalyptus grandis</name>
    <name type="common">Flooded gum</name>
    <dbReference type="NCBI Taxonomy" id="71139"/>
    <lineage>
        <taxon>Eukaryota</taxon>
        <taxon>Viridiplantae</taxon>
        <taxon>Streptophyta</taxon>
        <taxon>Embryophyta</taxon>
        <taxon>Tracheophyta</taxon>
        <taxon>Spermatophyta</taxon>
        <taxon>Magnoliopsida</taxon>
        <taxon>eudicotyledons</taxon>
        <taxon>Gunneridae</taxon>
        <taxon>Pentapetalae</taxon>
        <taxon>rosids</taxon>
        <taxon>malvids</taxon>
        <taxon>Myrtales</taxon>
        <taxon>Myrtaceae</taxon>
        <taxon>Myrtoideae</taxon>
        <taxon>Eucalypteae</taxon>
        <taxon>Eucalyptus</taxon>
    </lineage>
</organism>
<accession>A0A059AT61</accession>
<feature type="compositionally biased region" description="Basic and acidic residues" evidence="1">
    <location>
        <begin position="35"/>
        <end position="48"/>
    </location>
</feature>
<evidence type="ECO:0000256" key="1">
    <source>
        <dbReference type="SAM" id="MobiDB-lite"/>
    </source>
</evidence>
<sequence length="115" mass="13553">MVPFAQYTCNFNTCSELTSNIFNDLKHKCSSKSKPPREKAKNQRDRARATSCVRTPAAKSVANSYSTRRRRFRVFSHLPWKSSIEQLPREIIRERSRFLFLLKERPPSERVRSSF</sequence>
<protein>
    <submittedName>
        <fullName evidence="2">Uncharacterized protein</fullName>
    </submittedName>
</protein>
<proteinExistence type="predicted"/>
<feature type="region of interest" description="Disordered" evidence="1">
    <location>
        <begin position="28"/>
        <end position="53"/>
    </location>
</feature>
<dbReference type="AlphaFoldDB" id="A0A059AT61"/>
<name>A0A059AT61_EUCGR</name>
<dbReference type="EMBL" id="KK198761">
    <property type="protein sequence ID" value="KCW56871.1"/>
    <property type="molecule type" value="Genomic_DNA"/>
</dbReference>